<dbReference type="Proteomes" id="UP000029914">
    <property type="component" value="Chromosome"/>
</dbReference>
<dbReference type="EMBL" id="CP006764">
    <property type="protein sequence ID" value="AIT62216.1"/>
    <property type="molecule type" value="Genomic_DNA"/>
</dbReference>
<sequence>MVHDGLRPLLPDGGLTAMKPLVPTLIMGHDRAPAPLPYLSGLLDTDLDRPAGANDLWTAVHVAAQAGELGGAVVDRQLSPRPLSLASDPEPEASPEWAEQFDLALRLDLRWVVAGAIRDLADAGQRLPHRLITRTLSYLRAQSATRSVSVADVIRPPLARVLGGRGKAVLEQHKDWRDHLSLPEEFDAAALAARWERASSWQYKRDLLTAHRAAHPEWAQSLLPEIAAQGSAVAREGLLGAYQGSSDATGLDVFREDRSEKVRKMADSLLRRIPGTPENDRAVELLKKDYAHGDLTALARHLEIVHPHQLRDLFGENVADLARRDPRLKWALWTMARNHGDVDLMIDLAGIVTGKEGLDFNLGLTAADLGRLLPELSDLAQLRALAENVDWPATAAELLNRRLREFQNDPRAQNDPRIAP</sequence>
<dbReference type="Pfam" id="PF18944">
    <property type="entry name" value="DUF5691"/>
    <property type="match status" value="1"/>
</dbReference>
<protein>
    <submittedName>
        <fullName evidence="1">Uncharacterized protein</fullName>
    </submittedName>
</protein>
<evidence type="ECO:0000313" key="2">
    <source>
        <dbReference type="Proteomes" id="UP000029914"/>
    </source>
</evidence>
<dbReference type="HOGENOM" id="CLU_653309_0_0_11"/>
<organism evidence="1 2">
    <name type="scientific">Corynebacterium doosanense CAU 212 = DSM 45436</name>
    <dbReference type="NCBI Taxonomy" id="558173"/>
    <lineage>
        <taxon>Bacteria</taxon>
        <taxon>Bacillati</taxon>
        <taxon>Actinomycetota</taxon>
        <taxon>Actinomycetes</taxon>
        <taxon>Mycobacteriales</taxon>
        <taxon>Corynebacteriaceae</taxon>
        <taxon>Corynebacterium</taxon>
    </lineage>
</organism>
<gene>
    <name evidence="1" type="ORF">CDOO_02930</name>
</gene>
<dbReference type="STRING" id="558173.CDOO_02930"/>
<keyword evidence="2" id="KW-1185">Reference proteome</keyword>
<reference evidence="1 2" key="1">
    <citation type="submission" date="2013-09" db="EMBL/GenBank/DDBJ databases">
        <title>Complete genome sequence of Corynebacterium doosanense CAU 212(T) (=DSM 45436(T)), isolated from activated sludge.</title>
        <authorList>
            <person name="Schaffert L."/>
            <person name="Albersmeier A."/>
            <person name="Kalinowski J."/>
            <person name="Ruckert C."/>
        </authorList>
    </citation>
    <scope>NUCLEOTIDE SEQUENCE [LARGE SCALE GENOMIC DNA]</scope>
    <source>
        <strain evidence="1 2">CAU 212</strain>
    </source>
</reference>
<evidence type="ECO:0000313" key="1">
    <source>
        <dbReference type="EMBL" id="AIT62216.1"/>
    </source>
</evidence>
<dbReference type="InterPro" id="IPR043746">
    <property type="entry name" value="DUF5691"/>
</dbReference>
<name>A0A097IJ97_9CORY</name>
<accession>A0A097IJ97</accession>
<dbReference type="KEGG" id="cdo:CDOO_02930"/>
<proteinExistence type="predicted"/>
<dbReference type="AlphaFoldDB" id="A0A097IJ97"/>